<accession>A0A066YKF1</accession>
<dbReference type="GO" id="GO:0016705">
    <property type="term" value="F:oxidoreductase activity, acting on paired donors, with incorporation or reduction of molecular oxygen"/>
    <property type="evidence" value="ECO:0007669"/>
    <property type="project" value="InterPro"/>
</dbReference>
<dbReference type="InterPro" id="IPR017972">
    <property type="entry name" value="Cyt_P450_CS"/>
</dbReference>
<dbReference type="Proteomes" id="UP000027178">
    <property type="component" value="Unassembled WGS sequence"/>
</dbReference>
<reference evidence="8 9" key="1">
    <citation type="submission" date="2014-05" db="EMBL/GenBank/DDBJ databases">
        <title>Draft Genome Sequence of Kitasatospora cheerisanensis KCTC 2395.</title>
        <authorList>
            <person name="Nam D.H."/>
        </authorList>
    </citation>
    <scope>NUCLEOTIDE SEQUENCE [LARGE SCALE GENOMIC DNA]</scope>
    <source>
        <strain evidence="8 9">KCTC 2395</strain>
    </source>
</reference>
<dbReference type="InterPro" id="IPR001128">
    <property type="entry name" value="Cyt_P450"/>
</dbReference>
<evidence type="ECO:0000313" key="9">
    <source>
        <dbReference type="Proteomes" id="UP000027178"/>
    </source>
</evidence>
<dbReference type="eggNOG" id="COG2124">
    <property type="taxonomic scope" value="Bacteria"/>
</dbReference>
<dbReference type="GO" id="GO:0005506">
    <property type="term" value="F:iron ion binding"/>
    <property type="evidence" value="ECO:0007669"/>
    <property type="project" value="InterPro"/>
</dbReference>
<dbReference type="PROSITE" id="PS00086">
    <property type="entry name" value="CYTOCHROME_P450"/>
    <property type="match status" value="1"/>
</dbReference>
<sequence>MERQLENPTTSLNRPLKCPVDHSMLVLDPTGRARDAETAELIARGPATPADILGVQVWAVSDPDLLEELLKDPRIAKNGPQHWPDYERVAAGWPLALWVTARNMSTTDVEHHRRLRRLVSAAFTPRQVAGLADRIEGMTAGLLDAVAAAGADGTPVDLRQELARALPILVIAHLLGLPDELRESFSHYVEGVFDTTLGPEESQANNVALYEVISALVAGKRERPGDDMTSLLIAARDTEGDGGALTEEELLDTVMLVVAAGYETTVNLIDNAIALLLTHPDQLALVREGKAGWDDVVEESLRRESPLAHLPMRYALADIELPGGVTVHQGEAILASYAAAGRHPVRHGDSGAAFDVTRPVKDHLAFGHGPHFCLGAPLARLEARTTLRALFERFPALALAPGAELEPVESLISNGHRTLPVVLARPTGHP</sequence>
<dbReference type="PATRIC" id="fig|1348663.4.peg.6070"/>
<evidence type="ECO:0000256" key="5">
    <source>
        <dbReference type="ARBA" id="ARBA00023004"/>
    </source>
</evidence>
<organism evidence="8 9">
    <name type="scientific">Kitasatospora cheerisanensis KCTC 2395</name>
    <dbReference type="NCBI Taxonomy" id="1348663"/>
    <lineage>
        <taxon>Bacteria</taxon>
        <taxon>Bacillati</taxon>
        <taxon>Actinomycetota</taxon>
        <taxon>Actinomycetes</taxon>
        <taxon>Kitasatosporales</taxon>
        <taxon>Streptomycetaceae</taxon>
        <taxon>Kitasatospora</taxon>
    </lineage>
</organism>
<dbReference type="CDD" id="cd11029">
    <property type="entry name" value="CYP107-like"/>
    <property type="match status" value="1"/>
</dbReference>
<dbReference type="Gene3D" id="1.10.630.10">
    <property type="entry name" value="Cytochrome P450"/>
    <property type="match status" value="1"/>
</dbReference>
<dbReference type="HOGENOM" id="CLU_033716_1_2_11"/>
<dbReference type="AlphaFoldDB" id="A0A066YKF1"/>
<keyword evidence="4 7" id="KW-0560">Oxidoreductase</keyword>
<keyword evidence="6 7" id="KW-0503">Monooxygenase</keyword>
<dbReference type="PANTHER" id="PTHR46696">
    <property type="entry name" value="P450, PUTATIVE (EUROFUNG)-RELATED"/>
    <property type="match status" value="1"/>
</dbReference>
<keyword evidence="5 7" id="KW-0408">Iron</keyword>
<dbReference type="PANTHER" id="PTHR46696:SF1">
    <property type="entry name" value="CYTOCHROME P450 YJIB-RELATED"/>
    <property type="match status" value="1"/>
</dbReference>
<dbReference type="GO" id="GO:0020037">
    <property type="term" value="F:heme binding"/>
    <property type="evidence" value="ECO:0007669"/>
    <property type="project" value="InterPro"/>
</dbReference>
<keyword evidence="2 7" id="KW-0349">Heme</keyword>
<dbReference type="Pfam" id="PF00067">
    <property type="entry name" value="p450"/>
    <property type="match status" value="2"/>
</dbReference>
<keyword evidence="9" id="KW-1185">Reference proteome</keyword>
<dbReference type="SUPFAM" id="SSF48264">
    <property type="entry name" value="Cytochrome P450"/>
    <property type="match status" value="1"/>
</dbReference>
<name>A0A066YKF1_9ACTN</name>
<dbReference type="InterPro" id="IPR036396">
    <property type="entry name" value="Cyt_P450_sf"/>
</dbReference>
<evidence type="ECO:0000256" key="3">
    <source>
        <dbReference type="ARBA" id="ARBA00022723"/>
    </source>
</evidence>
<protein>
    <submittedName>
        <fullName evidence="8">Cytochrome P450</fullName>
    </submittedName>
</protein>
<keyword evidence="3 7" id="KW-0479">Metal-binding</keyword>
<evidence type="ECO:0000256" key="1">
    <source>
        <dbReference type="ARBA" id="ARBA00010617"/>
    </source>
</evidence>
<dbReference type="InterPro" id="IPR002397">
    <property type="entry name" value="Cyt_P450_B"/>
</dbReference>
<proteinExistence type="inferred from homology"/>
<dbReference type="PRINTS" id="PR00385">
    <property type="entry name" value="P450"/>
</dbReference>
<dbReference type="PRINTS" id="PR00359">
    <property type="entry name" value="BP450"/>
</dbReference>
<evidence type="ECO:0000256" key="7">
    <source>
        <dbReference type="RuleBase" id="RU000461"/>
    </source>
</evidence>
<comment type="similarity">
    <text evidence="1 7">Belongs to the cytochrome P450 family.</text>
</comment>
<dbReference type="EMBL" id="JNBY01000127">
    <property type="protein sequence ID" value="KDN81958.1"/>
    <property type="molecule type" value="Genomic_DNA"/>
</dbReference>
<evidence type="ECO:0000313" key="8">
    <source>
        <dbReference type="EMBL" id="KDN81958.1"/>
    </source>
</evidence>
<evidence type="ECO:0000256" key="2">
    <source>
        <dbReference type="ARBA" id="ARBA00022617"/>
    </source>
</evidence>
<gene>
    <name evidence="8" type="ORF">KCH_62750</name>
</gene>
<dbReference type="GO" id="GO:0004497">
    <property type="term" value="F:monooxygenase activity"/>
    <property type="evidence" value="ECO:0007669"/>
    <property type="project" value="UniProtKB-KW"/>
</dbReference>
<comment type="caution">
    <text evidence="8">The sequence shown here is derived from an EMBL/GenBank/DDBJ whole genome shotgun (WGS) entry which is preliminary data.</text>
</comment>
<evidence type="ECO:0000256" key="4">
    <source>
        <dbReference type="ARBA" id="ARBA00023002"/>
    </source>
</evidence>
<evidence type="ECO:0000256" key="6">
    <source>
        <dbReference type="ARBA" id="ARBA00023033"/>
    </source>
</evidence>
<dbReference type="FunFam" id="1.10.630.10:FF:000018">
    <property type="entry name" value="Cytochrome P450 monooxygenase"/>
    <property type="match status" value="1"/>
</dbReference>